<dbReference type="PANTHER" id="PTHR13683:SF274">
    <property type="entry name" value="PROTEIN ASPARTIC PROTEASE IN GUARD CELL 1"/>
    <property type="match status" value="1"/>
</dbReference>
<accession>A0ABD2Z1T7</accession>
<evidence type="ECO:0000256" key="7">
    <source>
        <dbReference type="SAM" id="SignalP"/>
    </source>
</evidence>
<keyword evidence="3" id="KW-0064">Aspartyl protease</keyword>
<dbReference type="AlphaFoldDB" id="A0ABD2Z1T7"/>
<dbReference type="Gene3D" id="2.40.70.10">
    <property type="entry name" value="Acid Proteases"/>
    <property type="match status" value="2"/>
</dbReference>
<protein>
    <recommendedName>
        <fullName evidence="8">Peptidase A1 domain-containing protein</fullName>
    </recommendedName>
</protein>
<comment type="caution">
    <text evidence="9">The sequence shown here is derived from an EMBL/GenBank/DDBJ whole genome shotgun (WGS) entry which is preliminary data.</text>
</comment>
<dbReference type="InterPro" id="IPR032799">
    <property type="entry name" value="TAXi_C"/>
</dbReference>
<keyword evidence="5" id="KW-0325">Glycoprotein</keyword>
<evidence type="ECO:0000313" key="9">
    <source>
        <dbReference type="EMBL" id="KAL3512275.1"/>
    </source>
</evidence>
<dbReference type="Proteomes" id="UP001630127">
    <property type="component" value="Unassembled WGS sequence"/>
</dbReference>
<feature type="chain" id="PRO_5044872476" description="Peptidase A1 domain-containing protein" evidence="7">
    <location>
        <begin position="23"/>
        <end position="479"/>
    </location>
</feature>
<feature type="domain" description="Peptidase A1" evidence="8">
    <location>
        <begin position="142"/>
        <end position="475"/>
    </location>
</feature>
<keyword evidence="4" id="KW-0378">Hydrolase</keyword>
<feature type="active site" evidence="6">
    <location>
        <position position="359"/>
    </location>
</feature>
<evidence type="ECO:0000313" key="10">
    <source>
        <dbReference type="Proteomes" id="UP001630127"/>
    </source>
</evidence>
<dbReference type="PROSITE" id="PS51767">
    <property type="entry name" value="PEPTIDASE_A1"/>
    <property type="match status" value="1"/>
</dbReference>
<name>A0ABD2Z1T7_9GENT</name>
<proteinExistence type="inferred from homology"/>
<comment type="similarity">
    <text evidence="1">Belongs to the peptidase A1 family.</text>
</comment>
<feature type="signal peptide" evidence="7">
    <location>
        <begin position="1"/>
        <end position="22"/>
    </location>
</feature>
<dbReference type="GO" id="GO:0004190">
    <property type="term" value="F:aspartic-type endopeptidase activity"/>
    <property type="evidence" value="ECO:0007669"/>
    <property type="project" value="UniProtKB-KW"/>
</dbReference>
<dbReference type="Pfam" id="PF14543">
    <property type="entry name" value="TAXi_N"/>
    <property type="match status" value="1"/>
</dbReference>
<dbReference type="InterPro" id="IPR001461">
    <property type="entry name" value="Aspartic_peptidase_A1"/>
</dbReference>
<keyword evidence="10" id="KW-1185">Reference proteome</keyword>
<keyword evidence="7" id="KW-0732">Signal</keyword>
<gene>
    <name evidence="9" type="ORF">ACH5RR_024992</name>
</gene>
<evidence type="ECO:0000256" key="6">
    <source>
        <dbReference type="PIRSR" id="PIRSR601461-1"/>
    </source>
</evidence>
<dbReference type="InterPro" id="IPR021109">
    <property type="entry name" value="Peptidase_aspartic_dom_sf"/>
</dbReference>
<feature type="active site" evidence="6">
    <location>
        <position position="160"/>
    </location>
</feature>
<organism evidence="9 10">
    <name type="scientific">Cinchona calisaya</name>
    <dbReference type="NCBI Taxonomy" id="153742"/>
    <lineage>
        <taxon>Eukaryota</taxon>
        <taxon>Viridiplantae</taxon>
        <taxon>Streptophyta</taxon>
        <taxon>Embryophyta</taxon>
        <taxon>Tracheophyta</taxon>
        <taxon>Spermatophyta</taxon>
        <taxon>Magnoliopsida</taxon>
        <taxon>eudicotyledons</taxon>
        <taxon>Gunneridae</taxon>
        <taxon>Pentapetalae</taxon>
        <taxon>asterids</taxon>
        <taxon>lamiids</taxon>
        <taxon>Gentianales</taxon>
        <taxon>Rubiaceae</taxon>
        <taxon>Cinchonoideae</taxon>
        <taxon>Cinchoneae</taxon>
        <taxon>Cinchona</taxon>
    </lineage>
</organism>
<dbReference type="FunFam" id="2.40.70.10:FF:000033">
    <property type="entry name" value="Aspartyl protease family protein"/>
    <property type="match status" value="1"/>
</dbReference>
<sequence length="479" mass="51238">MAQTQSPFLLTLIFFSLSTSTSLVFSLRPHKHENQGVVLDVSSSIHKTLGVFSNEKAKPTTTTNTTASSSVFSFSLHPLDSIIKPKQYESYSSLISSRLAADVARVNVINSKLQLALSKSQVKTDILPEDLEAPITLGRGGYAARVGVGQPVKEFYLITDTGSDINWLQCQNCRECFSQSDPNFDPSGSTTYKLLSCESQQCTSLRIRNCTSSDTCQYGASYGDRSSTFGDFATETLSFGDSGSVNTVAIGCGIVNRGNFGGFAGILGLGGSVLALPSQIKATSFSYCLVNIDSSSSSTLEFNSAAPGDSVLVPFVINPSFDVYYYVELTGIIVGGDQISIPASVFQIGNDGNGGIILDSGTTVTQLEAQVYNSLRDTFVKYTQNLPKTSGFQNLDTCYDLSSSSNVTVPKMSFQFSGGKTVSLPPENYLIPVNSNGKLCLAFAATSQKVSIIGNTQQKGFRVTYDLANKLIGFSPNKC</sequence>
<dbReference type="InterPro" id="IPR033121">
    <property type="entry name" value="PEPTIDASE_A1"/>
</dbReference>
<reference evidence="9 10" key="1">
    <citation type="submission" date="2024-11" db="EMBL/GenBank/DDBJ databases">
        <title>A near-complete genome assembly of Cinchona calisaya.</title>
        <authorList>
            <person name="Lian D.C."/>
            <person name="Zhao X.W."/>
            <person name="Wei L."/>
        </authorList>
    </citation>
    <scope>NUCLEOTIDE SEQUENCE [LARGE SCALE GENOMIC DNA]</scope>
    <source>
        <tissue evidence="9">Nenye</tissue>
    </source>
</reference>
<evidence type="ECO:0000256" key="1">
    <source>
        <dbReference type="ARBA" id="ARBA00007447"/>
    </source>
</evidence>
<evidence type="ECO:0000256" key="4">
    <source>
        <dbReference type="ARBA" id="ARBA00022801"/>
    </source>
</evidence>
<dbReference type="InterPro" id="IPR032861">
    <property type="entry name" value="TAXi_N"/>
</dbReference>
<dbReference type="Pfam" id="PF14541">
    <property type="entry name" value="TAXi_C"/>
    <property type="match status" value="1"/>
</dbReference>
<dbReference type="PANTHER" id="PTHR13683">
    <property type="entry name" value="ASPARTYL PROTEASES"/>
    <property type="match status" value="1"/>
</dbReference>
<evidence type="ECO:0000256" key="2">
    <source>
        <dbReference type="ARBA" id="ARBA00022670"/>
    </source>
</evidence>
<evidence type="ECO:0000256" key="3">
    <source>
        <dbReference type="ARBA" id="ARBA00022750"/>
    </source>
</evidence>
<evidence type="ECO:0000256" key="5">
    <source>
        <dbReference type="ARBA" id="ARBA00023180"/>
    </source>
</evidence>
<dbReference type="GO" id="GO:0006508">
    <property type="term" value="P:proteolysis"/>
    <property type="evidence" value="ECO:0007669"/>
    <property type="project" value="UniProtKB-KW"/>
</dbReference>
<dbReference type="EMBL" id="JBJUIK010000011">
    <property type="protein sequence ID" value="KAL3512275.1"/>
    <property type="molecule type" value="Genomic_DNA"/>
</dbReference>
<dbReference type="FunFam" id="2.40.70.10:FF:000031">
    <property type="entry name" value="Aspartyl protease AED1"/>
    <property type="match status" value="1"/>
</dbReference>
<dbReference type="SUPFAM" id="SSF50630">
    <property type="entry name" value="Acid proteases"/>
    <property type="match status" value="1"/>
</dbReference>
<evidence type="ECO:0000259" key="8">
    <source>
        <dbReference type="PROSITE" id="PS51767"/>
    </source>
</evidence>
<keyword evidence="2" id="KW-0645">Protease</keyword>